<proteinExistence type="predicted"/>
<dbReference type="EMBL" id="LSYV01000005">
    <property type="protein sequence ID" value="KXZ54771.1"/>
    <property type="molecule type" value="Genomic_DNA"/>
</dbReference>
<evidence type="ECO:0000313" key="2">
    <source>
        <dbReference type="EMBL" id="KXZ54771.1"/>
    </source>
</evidence>
<sequence length="1346" mass="137818">MERLTEVMAASAVRDGLAAALDARALQDLVWVLGKLHPSYHTHGTVRQLLEQLKDRLAQPGLLAAMTPVGLSMVVYGMGKVGAVYNDPAVRRAVSAAVSAAAARPDCGPQALANMAWGLSRTLPPLPSPAAPAAVVRPAAAPGLWPGATHRAVVAAGPGAPGDTVAGARSGAVSPVDAADAALIRQALAVLAEAACQQLEAFKPREIANMLGAMATLGALADPRVGSLLDAARPYLRHRVRQLGPQDLAELLYAYGSAASQASAGAAGAVGAARAVGKVGSGSRASGVGGQQHSAAEFVELLESRCLAVLPSTPPYQLATMLWGLAHLQGGGHRAVRLPAAVAAALERPRGAPFPILAQEYSEQKQGPWQQQRSDERRYGLDSREQHGRSAAAGLGPSEAVPPGLDLGSREALPACHLARMLWALAELGARVPRAGLEELCRVLGRRITELDPQALLMCSWALAALGCPLHPSLEPLASRLASLLPALAPPQLAMALWSVAKLIHTARGDLPGMASLRLFQDSRGPLLAALPRLGLRHVAMVAWAYSAAGVQPGEGALAALWERSAALMAAQASEAPAAALPAGMGAGAPVHSTGAGLGPLRPSGGGGGGVQRLAESGQALAILGRAMAQFRCRQPRALAAFAVAVMARLASAPSPQLPPPPPSSDSHGRSLDGASASSSSAAADRAGSDDAAASEGVFLSSVVCSLGRLGVRDDRLLQLVCRRAVALAPAMGVREAVPLLWGLGAMCQPSPANGGLGGSGGPGVAAGSEARACPPAVVWALAGVVEDAIRSDAIAEAQAVTVLVSRPRDNAAGATAATIAGDPLTRGSALDGGLLSMFLLACVAHRHRPAAPVLQATCALLLRRLPALASHTLCELAWAVATLVPPPGGDVGAHVVLPVPATPPAAAAAAAAMLASNENALEGRGLDVAEAGATGSAVGTGAGADSPAVDALWAAEVLFRLPQRLRALRTGAAGAAAVDTSGAHPAAAVASVLAAPASMPPTLRPSSTPPRKQAAAAAASTAAPARPAVPGVAPVKAAVAAPPPPPAALVAPIYPPRAAQPPEAAASHRLLARALGLLSRRLCAERSELLTLESLVKVTWAMCVARMYTPRLFRYCAARAVCCSTHRLEARPALLRSLIEARAMLARQRPSTWRRLRLHGRWRRAVVGRDREEAARWRLAAGQLLAVQPPGMVRQLQRCQAALEAAAEAADLPFYWRTTFEGERLGVVRLGRRVGYTLVLLPPWQMPATERGACDLAAAVPPPLAGGAVTVRLLRLRGWLVAGLHVERWLGLGQRQQREQLVALHASMREAARRRAQAAAGGAAAAEGPETPAAGAEAPELALAD</sequence>
<evidence type="ECO:0000256" key="1">
    <source>
        <dbReference type="SAM" id="MobiDB-lite"/>
    </source>
</evidence>
<comment type="caution">
    <text evidence="2">The sequence shown here is derived from an EMBL/GenBank/DDBJ whole genome shotgun (WGS) entry which is preliminary data.</text>
</comment>
<feature type="region of interest" description="Disordered" evidence="1">
    <location>
        <begin position="1316"/>
        <end position="1346"/>
    </location>
</feature>
<evidence type="ECO:0008006" key="4">
    <source>
        <dbReference type="Google" id="ProtNLM"/>
    </source>
</evidence>
<feature type="compositionally biased region" description="Low complexity" evidence="1">
    <location>
        <begin position="672"/>
        <end position="688"/>
    </location>
</feature>
<organism evidence="2 3">
    <name type="scientific">Gonium pectorale</name>
    <name type="common">Green alga</name>
    <dbReference type="NCBI Taxonomy" id="33097"/>
    <lineage>
        <taxon>Eukaryota</taxon>
        <taxon>Viridiplantae</taxon>
        <taxon>Chlorophyta</taxon>
        <taxon>core chlorophytes</taxon>
        <taxon>Chlorophyceae</taxon>
        <taxon>CS clade</taxon>
        <taxon>Chlamydomonadales</taxon>
        <taxon>Volvocaceae</taxon>
        <taxon>Gonium</taxon>
    </lineage>
</organism>
<dbReference type="OrthoDB" id="552364at2759"/>
<keyword evidence="3" id="KW-1185">Reference proteome</keyword>
<name>A0A150GY64_GONPE</name>
<reference evidence="3" key="1">
    <citation type="journal article" date="2016" name="Nat. Commun.">
        <title>The Gonium pectorale genome demonstrates co-option of cell cycle regulation during the evolution of multicellularity.</title>
        <authorList>
            <person name="Hanschen E.R."/>
            <person name="Marriage T.N."/>
            <person name="Ferris P.J."/>
            <person name="Hamaji T."/>
            <person name="Toyoda A."/>
            <person name="Fujiyama A."/>
            <person name="Neme R."/>
            <person name="Noguchi H."/>
            <person name="Minakuchi Y."/>
            <person name="Suzuki M."/>
            <person name="Kawai-Toyooka H."/>
            <person name="Smith D.R."/>
            <person name="Sparks H."/>
            <person name="Anderson J."/>
            <person name="Bakaric R."/>
            <person name="Luria V."/>
            <person name="Karger A."/>
            <person name="Kirschner M.W."/>
            <person name="Durand P.M."/>
            <person name="Michod R.E."/>
            <person name="Nozaki H."/>
            <person name="Olson B.J."/>
        </authorList>
    </citation>
    <scope>NUCLEOTIDE SEQUENCE [LARGE SCALE GENOMIC DNA]</scope>
    <source>
        <strain evidence="3">NIES-2863</strain>
    </source>
</reference>
<evidence type="ECO:0000313" key="3">
    <source>
        <dbReference type="Proteomes" id="UP000075714"/>
    </source>
</evidence>
<feature type="compositionally biased region" description="Low complexity" evidence="1">
    <location>
        <begin position="1318"/>
        <end position="1346"/>
    </location>
</feature>
<accession>A0A150GY64</accession>
<dbReference type="Proteomes" id="UP000075714">
    <property type="component" value="Unassembled WGS sequence"/>
</dbReference>
<feature type="compositionally biased region" description="Basic and acidic residues" evidence="1">
    <location>
        <begin position="373"/>
        <end position="388"/>
    </location>
</feature>
<gene>
    <name evidence="2" type="ORF">GPECTOR_4g841</name>
</gene>
<feature type="region of interest" description="Disordered" evidence="1">
    <location>
        <begin position="653"/>
        <end position="688"/>
    </location>
</feature>
<feature type="region of interest" description="Disordered" evidence="1">
    <location>
        <begin position="999"/>
        <end position="1022"/>
    </location>
</feature>
<feature type="region of interest" description="Disordered" evidence="1">
    <location>
        <begin position="361"/>
        <end position="403"/>
    </location>
</feature>
<protein>
    <recommendedName>
        <fullName evidence="4">RAP domain-containing protein</fullName>
    </recommendedName>
</protein>
<feature type="compositionally biased region" description="Low complexity" evidence="1">
    <location>
        <begin position="1005"/>
        <end position="1022"/>
    </location>
</feature>